<comment type="caution">
    <text evidence="2">The sequence shown here is derived from an EMBL/GenBank/DDBJ whole genome shotgun (WGS) entry which is preliminary data.</text>
</comment>
<dbReference type="OrthoDB" id="7274881at2"/>
<dbReference type="PANTHER" id="PTHR36505">
    <property type="entry name" value="BLR1072 PROTEIN"/>
    <property type="match status" value="1"/>
</dbReference>
<feature type="domain" description="PRC-barrel" evidence="1">
    <location>
        <begin position="18"/>
        <end position="91"/>
    </location>
</feature>
<dbReference type="InterPro" id="IPR011033">
    <property type="entry name" value="PRC_barrel-like_sf"/>
</dbReference>
<dbReference type="EMBL" id="QXFK01000014">
    <property type="protein sequence ID" value="RIV79202.1"/>
    <property type="molecule type" value="Genomic_DNA"/>
</dbReference>
<evidence type="ECO:0000313" key="3">
    <source>
        <dbReference type="Proteomes" id="UP000285092"/>
    </source>
</evidence>
<reference evidence="2 3" key="1">
    <citation type="submission" date="2018-08" db="EMBL/GenBank/DDBJ databases">
        <title>Altererythrobacter sp.Ery1 and Ery12, the genome sequencing of novel strains in genus Alterythrobacter.</title>
        <authorList>
            <person name="Cheng H."/>
            <person name="Wu Y.-H."/>
            <person name="Fang C."/>
            <person name="Xu X.-W."/>
        </authorList>
    </citation>
    <scope>NUCLEOTIDE SEQUENCE [LARGE SCALE GENOMIC DNA]</scope>
    <source>
        <strain evidence="2 3">Ery1</strain>
    </source>
</reference>
<name>A0A418NJ33_9SPHN</name>
<dbReference type="PANTHER" id="PTHR36505:SF1">
    <property type="entry name" value="BLR1072 PROTEIN"/>
    <property type="match status" value="1"/>
</dbReference>
<dbReference type="Pfam" id="PF05239">
    <property type="entry name" value="PRC"/>
    <property type="match status" value="1"/>
</dbReference>
<organism evidence="2 3">
    <name type="scientific">Pelagerythrobacter aerophilus</name>
    <dbReference type="NCBI Taxonomy" id="2306995"/>
    <lineage>
        <taxon>Bacteria</taxon>
        <taxon>Pseudomonadati</taxon>
        <taxon>Pseudomonadota</taxon>
        <taxon>Alphaproteobacteria</taxon>
        <taxon>Sphingomonadales</taxon>
        <taxon>Erythrobacteraceae</taxon>
        <taxon>Pelagerythrobacter</taxon>
    </lineage>
</organism>
<dbReference type="AlphaFoldDB" id="A0A418NJ33"/>
<dbReference type="RefSeq" id="WP_119512035.1">
    <property type="nucleotide sequence ID" value="NZ_QXFK01000014.1"/>
</dbReference>
<sequence>MNQTADDAPRDLHHPLILSSRVIGTPVFDRDGNQLGHVDDLSIEKASGKTVYAIMSFGGFLGIGAKLHPVPWPLLDYDLERGGYTVPLNEEILKEAPNYDAAEIRLLGGPDHRTYGETIYGYYGTYGVVPYW</sequence>
<dbReference type="InterPro" id="IPR027275">
    <property type="entry name" value="PRC-brl_dom"/>
</dbReference>
<accession>A0A418NJ33</accession>
<evidence type="ECO:0000259" key="1">
    <source>
        <dbReference type="Pfam" id="PF05239"/>
    </source>
</evidence>
<proteinExistence type="predicted"/>
<dbReference type="Proteomes" id="UP000285092">
    <property type="component" value="Unassembled WGS sequence"/>
</dbReference>
<evidence type="ECO:0000313" key="2">
    <source>
        <dbReference type="EMBL" id="RIV79202.1"/>
    </source>
</evidence>
<gene>
    <name evidence="2" type="ORF">D2V04_04095</name>
</gene>
<dbReference type="SUPFAM" id="SSF50346">
    <property type="entry name" value="PRC-barrel domain"/>
    <property type="match status" value="1"/>
</dbReference>
<dbReference type="Gene3D" id="2.30.30.240">
    <property type="entry name" value="PRC-barrel domain"/>
    <property type="match status" value="1"/>
</dbReference>
<protein>
    <submittedName>
        <fullName evidence="2">PRC-barrel domain containing protein</fullName>
    </submittedName>
</protein>
<keyword evidence="3" id="KW-1185">Reference proteome</keyword>